<organism evidence="2 3">
    <name type="scientific">Crossiella equi</name>
    <dbReference type="NCBI Taxonomy" id="130796"/>
    <lineage>
        <taxon>Bacteria</taxon>
        <taxon>Bacillati</taxon>
        <taxon>Actinomycetota</taxon>
        <taxon>Actinomycetes</taxon>
        <taxon>Pseudonocardiales</taxon>
        <taxon>Pseudonocardiaceae</taxon>
        <taxon>Crossiella</taxon>
    </lineage>
</organism>
<sequence>MGGPVVGGGVLVGGAAGTVTETPGGMSGGVAPPISATTPTRPATMAAATAAATPIPDHLMPTTLVGARESWMSPG</sequence>
<dbReference type="Proteomes" id="UP001519363">
    <property type="component" value="Unassembled WGS sequence"/>
</dbReference>
<dbReference type="EMBL" id="JAGIOO010000001">
    <property type="protein sequence ID" value="MBP2475459.1"/>
    <property type="molecule type" value="Genomic_DNA"/>
</dbReference>
<dbReference type="RefSeq" id="WP_209707209.1">
    <property type="nucleotide sequence ID" value="NZ_JAGIOO010000001.1"/>
</dbReference>
<evidence type="ECO:0000313" key="2">
    <source>
        <dbReference type="EMBL" id="MBP2475459.1"/>
    </source>
</evidence>
<proteinExistence type="predicted"/>
<accession>A0ABS5AFV0</accession>
<feature type="region of interest" description="Disordered" evidence="1">
    <location>
        <begin position="20"/>
        <end position="50"/>
    </location>
</feature>
<comment type="caution">
    <text evidence="2">The sequence shown here is derived from an EMBL/GenBank/DDBJ whole genome shotgun (WGS) entry which is preliminary data.</text>
</comment>
<feature type="compositionally biased region" description="Low complexity" evidence="1">
    <location>
        <begin position="36"/>
        <end position="50"/>
    </location>
</feature>
<evidence type="ECO:0000313" key="3">
    <source>
        <dbReference type="Proteomes" id="UP001519363"/>
    </source>
</evidence>
<gene>
    <name evidence="2" type="ORF">JOF53_004331</name>
</gene>
<protein>
    <submittedName>
        <fullName evidence="2">Uncharacterized protein</fullName>
    </submittedName>
</protein>
<keyword evidence="3" id="KW-1185">Reference proteome</keyword>
<reference evidence="2 3" key="1">
    <citation type="submission" date="2021-03" db="EMBL/GenBank/DDBJ databases">
        <title>Sequencing the genomes of 1000 actinobacteria strains.</title>
        <authorList>
            <person name="Klenk H.-P."/>
        </authorList>
    </citation>
    <scope>NUCLEOTIDE SEQUENCE [LARGE SCALE GENOMIC DNA]</scope>
    <source>
        <strain evidence="2 3">DSM 44580</strain>
    </source>
</reference>
<name>A0ABS5AFV0_9PSEU</name>
<evidence type="ECO:0000256" key="1">
    <source>
        <dbReference type="SAM" id="MobiDB-lite"/>
    </source>
</evidence>